<dbReference type="PANTHER" id="PTHR30561">
    <property type="entry name" value="SMR FAMILY PROTON-DEPENDENT DRUG EFFLUX TRANSPORTER SUGE"/>
    <property type="match status" value="1"/>
</dbReference>
<reference evidence="7 8" key="1">
    <citation type="journal article" date="2019" name="Microorganisms">
        <title>Genome Insights into the Novel Species Microvirga brassicacearum, a Rapeseed Endophyte with Biotechnological Potential.</title>
        <authorList>
            <person name="Jimenez-Gomez A."/>
            <person name="Saati-Santamaria Z."/>
            <person name="Igual J.M."/>
            <person name="Rivas R."/>
            <person name="Mateos P.F."/>
            <person name="Garcia-Fraile P."/>
        </authorList>
    </citation>
    <scope>NUCLEOTIDE SEQUENCE [LARGE SCALE GENOMIC DNA]</scope>
    <source>
        <strain evidence="7 8">CDVBN77</strain>
    </source>
</reference>
<dbReference type="GO" id="GO:0022857">
    <property type="term" value="F:transmembrane transporter activity"/>
    <property type="evidence" value="ECO:0007669"/>
    <property type="project" value="InterPro"/>
</dbReference>
<feature type="transmembrane region" description="Helical" evidence="6">
    <location>
        <begin position="42"/>
        <end position="62"/>
    </location>
</feature>
<evidence type="ECO:0000313" key="8">
    <source>
        <dbReference type="Proteomes" id="UP000325684"/>
    </source>
</evidence>
<comment type="subcellular location">
    <subcellularLocation>
        <location evidence="1">Cell membrane</location>
        <topology evidence="1">Multi-pass membrane protein</topology>
    </subcellularLocation>
</comment>
<dbReference type="GO" id="GO:0005886">
    <property type="term" value="C:plasma membrane"/>
    <property type="evidence" value="ECO:0007669"/>
    <property type="project" value="UniProtKB-SubCell"/>
</dbReference>
<evidence type="ECO:0000256" key="3">
    <source>
        <dbReference type="ARBA" id="ARBA00022692"/>
    </source>
</evidence>
<sequence>MSTLLLLVLMIGCTVIANLMMKLGAGDPASAVLLGLISWRTFIGLVIFATAAAFYAFVLKVLPLNLAQAYAAAQFVAVICAAALLLGEPITFMRWVGISLISGGIMIVALSSETSL</sequence>
<evidence type="ECO:0000256" key="1">
    <source>
        <dbReference type="ARBA" id="ARBA00004651"/>
    </source>
</evidence>
<keyword evidence="2" id="KW-1003">Cell membrane</keyword>
<dbReference type="RefSeq" id="WP_150941603.1">
    <property type="nucleotide sequence ID" value="NZ_VCMV01000001.1"/>
</dbReference>
<dbReference type="PANTHER" id="PTHR30561:SF9">
    <property type="entry name" value="4-AMINO-4-DEOXY-L-ARABINOSE-PHOSPHOUNDECAPRENOL FLIPPASE SUBUNIT ARNF-RELATED"/>
    <property type="match status" value="1"/>
</dbReference>
<evidence type="ECO:0000256" key="4">
    <source>
        <dbReference type="ARBA" id="ARBA00022989"/>
    </source>
</evidence>
<evidence type="ECO:0000256" key="5">
    <source>
        <dbReference type="ARBA" id="ARBA00023136"/>
    </source>
</evidence>
<name>A0A5N3PIY7_9HYPH</name>
<dbReference type="SUPFAM" id="SSF103481">
    <property type="entry name" value="Multidrug resistance efflux transporter EmrE"/>
    <property type="match status" value="1"/>
</dbReference>
<evidence type="ECO:0000256" key="6">
    <source>
        <dbReference type="SAM" id="Phobius"/>
    </source>
</evidence>
<feature type="transmembrane region" description="Helical" evidence="6">
    <location>
        <begin position="92"/>
        <end position="110"/>
    </location>
</feature>
<proteinExistence type="predicted"/>
<keyword evidence="4 6" id="KW-1133">Transmembrane helix</keyword>
<evidence type="ECO:0000313" key="7">
    <source>
        <dbReference type="EMBL" id="KAB0269709.1"/>
    </source>
</evidence>
<organism evidence="7 8">
    <name type="scientific">Microvirga brassicacearum</name>
    <dbReference type="NCBI Taxonomy" id="2580413"/>
    <lineage>
        <taxon>Bacteria</taxon>
        <taxon>Pseudomonadati</taxon>
        <taxon>Pseudomonadota</taxon>
        <taxon>Alphaproteobacteria</taxon>
        <taxon>Hyphomicrobiales</taxon>
        <taxon>Methylobacteriaceae</taxon>
        <taxon>Microvirga</taxon>
    </lineage>
</organism>
<keyword evidence="5 6" id="KW-0472">Membrane</keyword>
<dbReference type="InterPro" id="IPR037185">
    <property type="entry name" value="EmrE-like"/>
</dbReference>
<dbReference type="EMBL" id="VCMV01000001">
    <property type="protein sequence ID" value="KAB0269709.1"/>
    <property type="molecule type" value="Genomic_DNA"/>
</dbReference>
<evidence type="ECO:0008006" key="9">
    <source>
        <dbReference type="Google" id="ProtNLM"/>
    </source>
</evidence>
<gene>
    <name evidence="7" type="ORF">FEZ63_00100</name>
</gene>
<dbReference type="Gene3D" id="1.10.3730.20">
    <property type="match status" value="1"/>
</dbReference>
<keyword evidence="3 6" id="KW-0812">Transmembrane</keyword>
<dbReference type="InterPro" id="IPR000390">
    <property type="entry name" value="Small_drug/metabolite_transptr"/>
</dbReference>
<protein>
    <recommendedName>
        <fullName evidence="9">EamA domain-containing protein</fullName>
    </recommendedName>
</protein>
<feature type="transmembrane region" description="Helical" evidence="6">
    <location>
        <begin position="69"/>
        <end position="86"/>
    </location>
</feature>
<keyword evidence="8" id="KW-1185">Reference proteome</keyword>
<comment type="caution">
    <text evidence="7">The sequence shown here is derived from an EMBL/GenBank/DDBJ whole genome shotgun (WGS) entry which is preliminary data.</text>
</comment>
<dbReference type="AlphaFoldDB" id="A0A5N3PIY7"/>
<accession>A0A5N3PIY7</accession>
<evidence type="ECO:0000256" key="2">
    <source>
        <dbReference type="ARBA" id="ARBA00022475"/>
    </source>
</evidence>
<dbReference type="Proteomes" id="UP000325684">
    <property type="component" value="Unassembled WGS sequence"/>
</dbReference>